<dbReference type="eggNOG" id="KOG4313">
    <property type="taxonomic scope" value="Eukaryota"/>
</dbReference>
<reference evidence="2 3" key="1">
    <citation type="journal article" date="2007" name="Nat. Biotechnol.">
        <title>Genome sequence of the lignocellulose-bioconverting and xylose-fermenting yeast Pichia stipitis.</title>
        <authorList>
            <person name="Jeffries T.W."/>
            <person name="Grigoriev I.V."/>
            <person name="Grimwood J."/>
            <person name="Laplaza J.M."/>
            <person name="Aerts A."/>
            <person name="Salamov A."/>
            <person name="Schmutz J."/>
            <person name="Lindquist E."/>
            <person name="Dehal P."/>
            <person name="Shapiro H."/>
            <person name="Jin Y.S."/>
            <person name="Passoth V."/>
            <person name="Richardson P.M."/>
        </authorList>
    </citation>
    <scope>NUCLEOTIDE SEQUENCE [LARGE SCALE GENOMIC DNA]</scope>
    <source>
        <strain evidence="3">ATCC 58785 / CBS 6054 / NBRC 10063 / NRRL Y-11545</strain>
    </source>
</reference>
<dbReference type="OrthoDB" id="10261522at2759"/>
<dbReference type="SUPFAM" id="SSF55811">
    <property type="entry name" value="Nudix"/>
    <property type="match status" value="1"/>
</dbReference>
<name>A3LW33_PICST</name>
<dbReference type="InterPro" id="IPR031804">
    <property type="entry name" value="DUF4743"/>
</dbReference>
<sequence length="316" mass="35781">MAALDIVDDVDSFPYESNSVSTGEAAVKLEDFYTLVAHEGTPIGLVSSAITKYFSKETSFTTNNSAKTITLKPEYNTLQLRNDLFAEISSRWRNLPEFEELLDKGWRNELYTVFNPSHTPYVQIERAFSVLTGVVTYGAHLTGYVPPEKSENGKLKLWIPRRSSTKPTYPGMLDNTVAGGLGYPHGIWETVVKEAYEEAGLDEDFVVSHTKGAGVLSYMYVTSDGRVQPEVEYIYDLAFDNETEVVPSPVDGEAEYFSLMDVDEVLERVKNKEFKPNCGIVIFDFLIRHGYITPENEPNYHEIVSRCHRRMPFPIR</sequence>
<keyword evidence="2" id="KW-0808">Transferase</keyword>
<dbReference type="AlphaFoldDB" id="A3LW33"/>
<dbReference type="KEGG" id="pic:PICST_46967"/>
<keyword evidence="3" id="KW-1185">Reference proteome</keyword>
<dbReference type="Gene3D" id="3.90.79.10">
    <property type="entry name" value="Nucleoside Triphosphate Pyrophosphohydrolase"/>
    <property type="match status" value="1"/>
</dbReference>
<proteinExistence type="predicted"/>
<dbReference type="CDD" id="cd03676">
    <property type="entry name" value="NUDIX_Tnr3_like"/>
    <property type="match status" value="1"/>
</dbReference>
<dbReference type="PANTHER" id="PTHR13622:SF8">
    <property type="entry name" value="THIAMIN PYROPHOSPHOKINASE 1"/>
    <property type="match status" value="1"/>
</dbReference>
<dbReference type="InterPro" id="IPR000086">
    <property type="entry name" value="NUDIX_hydrolase_dom"/>
</dbReference>
<dbReference type="PROSITE" id="PS51462">
    <property type="entry name" value="NUDIX"/>
    <property type="match status" value="1"/>
</dbReference>
<evidence type="ECO:0000313" key="3">
    <source>
        <dbReference type="Proteomes" id="UP000002258"/>
    </source>
</evidence>
<evidence type="ECO:0000259" key="1">
    <source>
        <dbReference type="PROSITE" id="PS51462"/>
    </source>
</evidence>
<dbReference type="Pfam" id="PF15916">
    <property type="entry name" value="DUF4743"/>
    <property type="match status" value="1"/>
</dbReference>
<dbReference type="RefSeq" id="XP_001384922.2">
    <property type="nucleotide sequence ID" value="XM_001384885.1"/>
</dbReference>
<organism evidence="2 3">
    <name type="scientific">Scheffersomyces stipitis (strain ATCC 58785 / CBS 6054 / NBRC 10063 / NRRL Y-11545)</name>
    <name type="common">Yeast</name>
    <name type="synonym">Pichia stipitis</name>
    <dbReference type="NCBI Taxonomy" id="322104"/>
    <lineage>
        <taxon>Eukaryota</taxon>
        <taxon>Fungi</taxon>
        <taxon>Dikarya</taxon>
        <taxon>Ascomycota</taxon>
        <taxon>Saccharomycotina</taxon>
        <taxon>Pichiomycetes</taxon>
        <taxon>Debaryomycetaceae</taxon>
        <taxon>Scheffersomyces</taxon>
    </lineage>
</organism>
<dbReference type="InParanoid" id="A3LW33"/>
<dbReference type="FunCoup" id="A3LW33">
    <property type="interactions" value="62"/>
</dbReference>
<protein>
    <submittedName>
        <fullName evidence="2">Thiamine pyrophosphokinase</fullName>
        <ecNumber evidence="2">2.7.6.2</ecNumber>
    </submittedName>
</protein>
<dbReference type="Pfam" id="PF00293">
    <property type="entry name" value="NUDIX"/>
    <property type="match status" value="1"/>
</dbReference>
<dbReference type="Proteomes" id="UP000002258">
    <property type="component" value="Chromosome 5"/>
</dbReference>
<keyword evidence="2" id="KW-0418">Kinase</keyword>
<dbReference type="OMA" id="NLAKECW"/>
<dbReference type="GeneID" id="4839334"/>
<dbReference type="FunFam" id="3.90.79.10:FF:000019">
    <property type="entry name" value="Thiamin pyrophosphokinase, putative"/>
    <property type="match status" value="1"/>
</dbReference>
<dbReference type="EMBL" id="CP000499">
    <property type="protein sequence ID" value="ABN66893.2"/>
    <property type="molecule type" value="Genomic_DNA"/>
</dbReference>
<dbReference type="HOGENOM" id="CLU_048013_0_1_1"/>
<accession>A3LW33</accession>
<gene>
    <name evidence="2" type="primary">TNR3</name>
    <name evidence="2" type="ORF">PICST_46967</name>
</gene>
<dbReference type="PANTHER" id="PTHR13622">
    <property type="entry name" value="THIAMIN PYROPHOSPHOKINASE"/>
    <property type="match status" value="1"/>
</dbReference>
<feature type="domain" description="Nudix hydrolase" evidence="1">
    <location>
        <begin position="138"/>
        <end position="282"/>
    </location>
</feature>
<dbReference type="GO" id="GO:0044715">
    <property type="term" value="F:8-oxo-dGDP phosphatase activity"/>
    <property type="evidence" value="ECO:0007669"/>
    <property type="project" value="EnsemblFungi"/>
</dbReference>
<evidence type="ECO:0000313" key="2">
    <source>
        <dbReference type="EMBL" id="ABN66893.2"/>
    </source>
</evidence>
<dbReference type="GO" id="GO:0016301">
    <property type="term" value="F:kinase activity"/>
    <property type="evidence" value="ECO:0007669"/>
    <property type="project" value="UniProtKB-KW"/>
</dbReference>
<dbReference type="STRING" id="322104.A3LW33"/>
<dbReference type="EC" id="2.7.6.2" evidence="2"/>
<dbReference type="InterPro" id="IPR015797">
    <property type="entry name" value="NUDIX_hydrolase-like_dom_sf"/>
</dbReference>
<dbReference type="GO" id="GO:0004788">
    <property type="term" value="F:thiamine diphosphokinase activity"/>
    <property type="evidence" value="ECO:0007669"/>
    <property type="project" value="UniProtKB-EC"/>
</dbReference>